<evidence type="ECO:0000313" key="1">
    <source>
        <dbReference type="EMBL" id="SKC73638.1"/>
    </source>
</evidence>
<dbReference type="STRING" id="688867.SAMN05660236_2958"/>
<protein>
    <submittedName>
        <fullName evidence="1">Uncharacterized protein</fullName>
    </submittedName>
</protein>
<gene>
    <name evidence="1" type="ORF">SAMN05660236_2958</name>
</gene>
<dbReference type="Proteomes" id="UP000190961">
    <property type="component" value="Unassembled WGS sequence"/>
</dbReference>
<evidence type="ECO:0000313" key="2">
    <source>
        <dbReference type="Proteomes" id="UP000190961"/>
    </source>
</evidence>
<proteinExistence type="predicted"/>
<sequence length="385" mass="42024">MKEVVLSLVVTVYSLTLISCKSKEQASELSETDSISQVEEHVVGERDTILLKNIIRYSGAVQDNIRTSLETFSPLASVLEFAQRSVSLKDSLEFAHETQPLTDPQDSLIFMPHQTQAYQAILDYKKLMASGPSLQDVCPKLIALNRVTDAGDSSSNLLPPAGASTVLSHGDFFFLGGAPFISKLTTDDNAVYSDPQGNPETRFESYVTENGNYILNSIYHFKKNLPTTISFGPPLGSYDGGPQEVNGIGSLIHEFNSRIPVMFFTENGLVPAHLISITIKIVPESLGCVSDQPNLVFACSKNIEAQDILGIYIPYNTTPIVSCKITRHPNSVWTADLNNDGIPEFACVTGSFEGIASDVMLDALWFVNIEGGWEIIDSGQELDCT</sequence>
<reference evidence="1 2" key="1">
    <citation type="submission" date="2017-02" db="EMBL/GenBank/DDBJ databases">
        <authorList>
            <person name="Peterson S.W."/>
        </authorList>
    </citation>
    <scope>NUCLEOTIDE SEQUENCE [LARGE SCALE GENOMIC DNA]</scope>
    <source>
        <strain evidence="1 2">DSM 25262</strain>
    </source>
</reference>
<name>A0A1T5LE07_9BACT</name>
<dbReference type="AlphaFoldDB" id="A0A1T5LE07"/>
<dbReference type="EMBL" id="FUZU01000002">
    <property type="protein sequence ID" value="SKC73638.1"/>
    <property type="molecule type" value="Genomic_DNA"/>
</dbReference>
<keyword evidence="2" id="KW-1185">Reference proteome</keyword>
<dbReference type="OrthoDB" id="975562at2"/>
<dbReference type="RefSeq" id="WP_079687528.1">
    <property type="nucleotide sequence ID" value="NZ_FUZU01000002.1"/>
</dbReference>
<dbReference type="PROSITE" id="PS51257">
    <property type="entry name" value="PROKAR_LIPOPROTEIN"/>
    <property type="match status" value="1"/>
</dbReference>
<organism evidence="1 2">
    <name type="scientific">Ohtaekwangia koreensis</name>
    <dbReference type="NCBI Taxonomy" id="688867"/>
    <lineage>
        <taxon>Bacteria</taxon>
        <taxon>Pseudomonadati</taxon>
        <taxon>Bacteroidota</taxon>
        <taxon>Cytophagia</taxon>
        <taxon>Cytophagales</taxon>
        <taxon>Fulvivirgaceae</taxon>
        <taxon>Ohtaekwangia</taxon>
    </lineage>
</organism>
<accession>A0A1T5LE07</accession>